<dbReference type="PROSITE" id="PS51257">
    <property type="entry name" value="PROKAR_LIPOPROTEIN"/>
    <property type="match status" value="1"/>
</dbReference>
<keyword evidence="2" id="KW-1185">Reference proteome</keyword>
<evidence type="ECO:0008006" key="3">
    <source>
        <dbReference type="Google" id="ProtNLM"/>
    </source>
</evidence>
<dbReference type="InterPro" id="IPR027584">
    <property type="entry name" value="TrbK_RP4"/>
</dbReference>
<reference evidence="1 2" key="1">
    <citation type="submission" date="2013-06" db="EMBL/GenBank/DDBJ databases">
        <title>The Genome Sequence of Acinetobacter gyllenbergii CIP 110306.</title>
        <authorList>
            <consortium name="The Broad Institute Genome Sequencing Platform"/>
            <consortium name="The Broad Institute Genome Sequencing Center for Infectious Disease"/>
            <person name="Cerqueira G."/>
            <person name="Feldgarden M."/>
            <person name="Courvalin P."/>
            <person name="Perichon B."/>
            <person name="Grillot-Courvalin C."/>
            <person name="Clermont D."/>
            <person name="Rocha E."/>
            <person name="Yoon E.-J."/>
            <person name="Nemec A."/>
            <person name="Young S.K."/>
            <person name="Zeng Q."/>
            <person name="Gargeya S."/>
            <person name="Fitzgerald M."/>
            <person name="Abouelleil A."/>
            <person name="Alvarado L."/>
            <person name="Berlin A.M."/>
            <person name="Chapman S.B."/>
            <person name="Dewar J."/>
            <person name="Goldberg J."/>
            <person name="Griggs A."/>
            <person name="Gujja S."/>
            <person name="Hansen M."/>
            <person name="Howarth C."/>
            <person name="Imamovic A."/>
            <person name="Larimer J."/>
            <person name="McCowan C."/>
            <person name="Murphy C."/>
            <person name="Pearson M."/>
            <person name="Priest M."/>
            <person name="Roberts A."/>
            <person name="Saif S."/>
            <person name="Shea T."/>
            <person name="Sykes S."/>
            <person name="Wortman J."/>
            <person name="Nusbaum C."/>
            <person name="Birren B."/>
        </authorList>
    </citation>
    <scope>NUCLEOTIDE SEQUENCE [LARGE SCALE GENOMIC DNA]</scope>
    <source>
        <strain evidence="1 2">CIP 110306</strain>
    </source>
</reference>
<evidence type="ECO:0000313" key="1">
    <source>
        <dbReference type="EMBL" id="EPF79676.1"/>
    </source>
</evidence>
<gene>
    <name evidence="1" type="ORF">F957_02542</name>
</gene>
<sequence>MKKLGLILLFTFFVSACSEKMPEVNDENCKHENIAKIKDDFARANFSDKCFSYAKPQNTNRDKGL</sequence>
<accession>A0A829HI52</accession>
<evidence type="ECO:0000313" key="2">
    <source>
        <dbReference type="Proteomes" id="UP000014523"/>
    </source>
</evidence>
<dbReference type="RefSeq" id="WP_016541801.1">
    <property type="nucleotide sequence ID" value="NZ_ASQH01000012.1"/>
</dbReference>
<dbReference type="AlphaFoldDB" id="A0A829HI52"/>
<proteinExistence type="predicted"/>
<comment type="caution">
    <text evidence="1">The sequence shown here is derived from an EMBL/GenBank/DDBJ whole genome shotgun (WGS) entry which is preliminary data.</text>
</comment>
<protein>
    <recommendedName>
        <fullName evidence="3">Entry exclusion lipoprotein TrbK</fullName>
    </recommendedName>
</protein>
<dbReference type="NCBIfam" id="TIGR04359">
    <property type="entry name" value="TrbK_RP4"/>
    <property type="match status" value="1"/>
</dbReference>
<name>A0A829HI52_9GAMM</name>
<organism evidence="1 2">
    <name type="scientific">Acinetobacter gyllenbergii CIP 110306 = MTCC 11365</name>
    <dbReference type="NCBI Taxonomy" id="1217657"/>
    <lineage>
        <taxon>Bacteria</taxon>
        <taxon>Pseudomonadati</taxon>
        <taxon>Pseudomonadota</taxon>
        <taxon>Gammaproteobacteria</taxon>
        <taxon>Moraxellales</taxon>
        <taxon>Moraxellaceae</taxon>
        <taxon>Acinetobacter</taxon>
    </lineage>
</organism>
<dbReference type="Proteomes" id="UP000014523">
    <property type="component" value="Unassembled WGS sequence"/>
</dbReference>
<dbReference type="EMBL" id="ATGG01000019">
    <property type="protein sequence ID" value="EPF79676.1"/>
    <property type="molecule type" value="Genomic_DNA"/>
</dbReference>